<keyword evidence="2" id="KW-1185">Reference proteome</keyword>
<comment type="caution">
    <text evidence="1">The sequence shown here is derived from an EMBL/GenBank/DDBJ whole genome shotgun (WGS) entry which is preliminary data.</text>
</comment>
<dbReference type="EMBL" id="JANJQO010000431">
    <property type="protein sequence ID" value="KAJ2977859.1"/>
    <property type="molecule type" value="Genomic_DNA"/>
</dbReference>
<evidence type="ECO:0000313" key="2">
    <source>
        <dbReference type="Proteomes" id="UP001143910"/>
    </source>
</evidence>
<name>A0ACC1NHG8_9HYPO</name>
<accession>A0ACC1NHG8</accession>
<reference evidence="1" key="1">
    <citation type="submission" date="2022-08" db="EMBL/GenBank/DDBJ databases">
        <title>Genome Sequence of Lecanicillium fungicola.</title>
        <authorList>
            <person name="Buettner E."/>
        </authorList>
    </citation>
    <scope>NUCLEOTIDE SEQUENCE</scope>
    <source>
        <strain evidence="1">Babe33</strain>
    </source>
</reference>
<evidence type="ECO:0000313" key="1">
    <source>
        <dbReference type="EMBL" id="KAJ2977859.1"/>
    </source>
</evidence>
<gene>
    <name evidence="1" type="ORF">NQ176_g4133</name>
</gene>
<proteinExistence type="predicted"/>
<dbReference type="Proteomes" id="UP001143910">
    <property type="component" value="Unassembled WGS sequence"/>
</dbReference>
<protein>
    <submittedName>
        <fullName evidence="1">Uncharacterized protein</fullName>
    </submittedName>
</protein>
<organism evidence="1 2">
    <name type="scientific">Zarea fungicola</name>
    <dbReference type="NCBI Taxonomy" id="93591"/>
    <lineage>
        <taxon>Eukaryota</taxon>
        <taxon>Fungi</taxon>
        <taxon>Dikarya</taxon>
        <taxon>Ascomycota</taxon>
        <taxon>Pezizomycotina</taxon>
        <taxon>Sordariomycetes</taxon>
        <taxon>Hypocreomycetidae</taxon>
        <taxon>Hypocreales</taxon>
        <taxon>Cordycipitaceae</taxon>
        <taxon>Zarea</taxon>
    </lineage>
</organism>
<sequence length="425" mass="46844">MAASYIVAIACFFVALVSCEVVQENSPNLIADSTSYDVLPPSKDPWYLAPVELAFSNPGDVVKLRESPGNLTSVLKNLKSSTQMLYRTTTGQGFRKLPAHAVTTVLVPKKPDPLLKEAVSYQVPYESSCLDASPSYGLATASDSIPLDLLDRLLGLGWLVIVPDYEGTMASFGAPRLAGFATLDSIKAVSSVGMERFGLDPDFDVAIWGYSGGALATAWAHVLMKSYAVDMYICAVSIGGLPADILRMMEINDGSAHSSLVFNAIAGLSNEYPELDQQVALAAKRSGPFNVSAFAQVKTMSTAQSRAHFAHHQTQIYVYHGMNDEVAPIDDVDALVKKWCRVHRALLIFDSRFQPQVWYHRFILGDHQAVGEFGVDHTLEFFKKEFLYRRNKRDMEFSDHRFYCETRELTMVENSADLGEDEGPA</sequence>